<dbReference type="Proteomes" id="UP000294933">
    <property type="component" value="Unassembled WGS sequence"/>
</dbReference>
<dbReference type="VEuPathDB" id="FungiDB:BD410DRAFT_616881"/>
<evidence type="ECO:0000256" key="1">
    <source>
        <dbReference type="SAM" id="MobiDB-lite"/>
    </source>
</evidence>
<keyword evidence="3" id="KW-1185">Reference proteome</keyword>
<protein>
    <submittedName>
        <fullName evidence="2">Uncharacterized protein</fullName>
    </submittedName>
</protein>
<evidence type="ECO:0000313" key="3">
    <source>
        <dbReference type="Proteomes" id="UP000294933"/>
    </source>
</evidence>
<proteinExistence type="predicted"/>
<feature type="compositionally biased region" description="Low complexity" evidence="1">
    <location>
        <begin position="52"/>
        <end position="62"/>
    </location>
</feature>
<accession>A0A4Y7PMF6</accession>
<feature type="compositionally biased region" description="Basic residues" evidence="1">
    <location>
        <begin position="202"/>
        <end position="213"/>
    </location>
</feature>
<dbReference type="AlphaFoldDB" id="A0A4Y7PMF6"/>
<dbReference type="EMBL" id="ML170239">
    <property type="protein sequence ID" value="TDL16623.1"/>
    <property type="molecule type" value="Genomic_DNA"/>
</dbReference>
<gene>
    <name evidence="2" type="ORF">BD410DRAFT_616881</name>
</gene>
<reference evidence="2 3" key="1">
    <citation type="submission" date="2018-06" db="EMBL/GenBank/DDBJ databases">
        <title>A transcriptomic atlas of mushroom development highlights an independent origin of complex multicellularity.</title>
        <authorList>
            <consortium name="DOE Joint Genome Institute"/>
            <person name="Krizsan K."/>
            <person name="Almasi E."/>
            <person name="Merenyi Z."/>
            <person name="Sahu N."/>
            <person name="Viragh M."/>
            <person name="Koszo T."/>
            <person name="Mondo S."/>
            <person name="Kiss B."/>
            <person name="Balint B."/>
            <person name="Kues U."/>
            <person name="Barry K."/>
            <person name="Hegedus J.C."/>
            <person name="Henrissat B."/>
            <person name="Johnson J."/>
            <person name="Lipzen A."/>
            <person name="Ohm R."/>
            <person name="Nagy I."/>
            <person name="Pangilinan J."/>
            <person name="Yan J."/>
            <person name="Xiong Y."/>
            <person name="Grigoriev I.V."/>
            <person name="Hibbett D.S."/>
            <person name="Nagy L.G."/>
        </authorList>
    </citation>
    <scope>NUCLEOTIDE SEQUENCE [LARGE SCALE GENOMIC DNA]</scope>
    <source>
        <strain evidence="2 3">SZMC22713</strain>
    </source>
</reference>
<sequence length="234" mass="27143">MTPGSCSTKSRTRTTPRKSMCTILPRLLHRFSMPRYHGREDTRKSKGMTPGSCSTRSRSSRSINRHRQRLGVYPAMDFLAGLALNLLPGPRVVLALLSRWFLVLCHEEIRQRLRHPDRDTLLTCRFSVVTSNVVDQTSLSRIALCRLRHPRASNLLPLHLSDHHRERFLRLRLPLPHPIVHKTQPLVLNHHAQLRVLRHRARRDHFQDRHRRSNLWPQGIPRSATPSTSAVPRS</sequence>
<feature type="region of interest" description="Disordered" evidence="1">
    <location>
        <begin position="202"/>
        <end position="234"/>
    </location>
</feature>
<feature type="compositionally biased region" description="Polar residues" evidence="1">
    <location>
        <begin position="224"/>
        <end position="234"/>
    </location>
</feature>
<name>A0A4Y7PMF6_9AGAM</name>
<organism evidence="2 3">
    <name type="scientific">Rickenella mellea</name>
    <dbReference type="NCBI Taxonomy" id="50990"/>
    <lineage>
        <taxon>Eukaryota</taxon>
        <taxon>Fungi</taxon>
        <taxon>Dikarya</taxon>
        <taxon>Basidiomycota</taxon>
        <taxon>Agaricomycotina</taxon>
        <taxon>Agaricomycetes</taxon>
        <taxon>Hymenochaetales</taxon>
        <taxon>Rickenellaceae</taxon>
        <taxon>Rickenella</taxon>
    </lineage>
</organism>
<evidence type="ECO:0000313" key="2">
    <source>
        <dbReference type="EMBL" id="TDL16623.1"/>
    </source>
</evidence>
<feature type="region of interest" description="Disordered" evidence="1">
    <location>
        <begin position="35"/>
        <end position="64"/>
    </location>
</feature>